<proteinExistence type="predicted"/>
<protein>
    <submittedName>
        <fullName evidence="1">Uncharacterized protein</fullName>
    </submittedName>
</protein>
<organism evidence="1">
    <name type="scientific">Aspergillus flavus</name>
    <dbReference type="NCBI Taxonomy" id="5059"/>
    <lineage>
        <taxon>Eukaryota</taxon>
        <taxon>Fungi</taxon>
        <taxon>Dikarya</taxon>
        <taxon>Ascomycota</taxon>
        <taxon>Pezizomycotina</taxon>
        <taxon>Eurotiomycetes</taxon>
        <taxon>Eurotiomycetidae</taxon>
        <taxon>Eurotiales</taxon>
        <taxon>Aspergillaceae</taxon>
        <taxon>Aspergillus</taxon>
        <taxon>Aspergillus subgen. Circumdati</taxon>
    </lineage>
</organism>
<dbReference type="AlphaFoldDB" id="A0A5N6GI51"/>
<dbReference type="EMBL" id="ML734690">
    <property type="protein sequence ID" value="KAB8241455.1"/>
    <property type="molecule type" value="Genomic_DNA"/>
</dbReference>
<dbReference type="Proteomes" id="UP000325434">
    <property type="component" value="Unassembled WGS sequence"/>
</dbReference>
<sequence length="63" mass="7058">MAAIYCQKKMTSIKHEVGAAFQLPVSRNSRDRLWSLIRLGICSPAHDCFVIMRSPSCATAYQV</sequence>
<evidence type="ECO:0000313" key="1">
    <source>
        <dbReference type="EMBL" id="KAB8241455.1"/>
    </source>
</evidence>
<accession>A0A5N6GI51</accession>
<reference evidence="1" key="1">
    <citation type="submission" date="2019-04" db="EMBL/GenBank/DDBJ databases">
        <title>Friends and foes A comparative genomics study of 23 Aspergillus species from section Flavi.</title>
        <authorList>
            <consortium name="DOE Joint Genome Institute"/>
            <person name="Kjaerbolling I."/>
            <person name="Vesth T."/>
            <person name="Frisvad J.C."/>
            <person name="Nybo J.L."/>
            <person name="Theobald S."/>
            <person name="Kildgaard S."/>
            <person name="Isbrandt T."/>
            <person name="Kuo A."/>
            <person name="Sato A."/>
            <person name="Lyhne E.K."/>
            <person name="Kogle M.E."/>
            <person name="Wiebenga A."/>
            <person name="Kun R.S."/>
            <person name="Lubbers R.J."/>
            <person name="Makela M.R."/>
            <person name="Barry K."/>
            <person name="Chovatia M."/>
            <person name="Clum A."/>
            <person name="Daum C."/>
            <person name="Haridas S."/>
            <person name="He G."/>
            <person name="LaButti K."/>
            <person name="Lipzen A."/>
            <person name="Mondo S."/>
            <person name="Riley R."/>
            <person name="Salamov A."/>
            <person name="Simmons B.A."/>
            <person name="Magnuson J.K."/>
            <person name="Henrissat B."/>
            <person name="Mortensen U.H."/>
            <person name="Larsen T.O."/>
            <person name="Devries R.P."/>
            <person name="Grigoriev I.V."/>
            <person name="Machida M."/>
            <person name="Baker S.E."/>
            <person name="Andersen M.R."/>
        </authorList>
    </citation>
    <scope>NUCLEOTIDE SEQUENCE [LARGE SCALE GENOMIC DNA]</scope>
    <source>
        <strain evidence="1">CBS 121.62</strain>
    </source>
</reference>
<name>A0A5N6GI51_ASPFL</name>
<gene>
    <name evidence="1" type="ORF">BDV35DRAFT_369615</name>
</gene>